<feature type="compositionally biased region" description="Low complexity" evidence="1">
    <location>
        <begin position="146"/>
        <end position="161"/>
    </location>
</feature>
<evidence type="ECO:0000313" key="2">
    <source>
        <dbReference type="EMBL" id="CAL1538913.1"/>
    </source>
</evidence>
<organism evidence="2 3">
    <name type="scientific">Lymnaea stagnalis</name>
    <name type="common">Great pond snail</name>
    <name type="synonym">Helix stagnalis</name>
    <dbReference type="NCBI Taxonomy" id="6523"/>
    <lineage>
        <taxon>Eukaryota</taxon>
        <taxon>Metazoa</taxon>
        <taxon>Spiralia</taxon>
        <taxon>Lophotrochozoa</taxon>
        <taxon>Mollusca</taxon>
        <taxon>Gastropoda</taxon>
        <taxon>Heterobranchia</taxon>
        <taxon>Euthyneura</taxon>
        <taxon>Panpulmonata</taxon>
        <taxon>Hygrophila</taxon>
        <taxon>Lymnaeoidea</taxon>
        <taxon>Lymnaeidae</taxon>
        <taxon>Lymnaea</taxon>
    </lineage>
</organism>
<feature type="compositionally biased region" description="Polar residues" evidence="1">
    <location>
        <begin position="205"/>
        <end position="223"/>
    </location>
</feature>
<sequence length="223" mass="24111">MAPTMQSDSGTSYRRSADHGVDHTLKTAPSDPINILVSLSDDDNSCETYFCSRDTCPSIRAFMPEPSDAFREALGKMRLETPKSDDSTKRGTSTETVRKLSPCSSPTPDKSSSTSRSTSPRTTPSTKTSAATQSLLSPRVEDMPKSPRSAGSRRPASFGGADLIKPKPARRSSHCEKRVSWADERGSDHQLISVRLIRPRLSADTHPTTSSAPGQSILRNTGT</sequence>
<name>A0AAV2HXL3_LYMST</name>
<accession>A0AAV2HXL3</accession>
<keyword evidence="3" id="KW-1185">Reference proteome</keyword>
<feature type="compositionally biased region" description="Basic and acidic residues" evidence="1">
    <location>
        <begin position="77"/>
        <end position="89"/>
    </location>
</feature>
<feature type="compositionally biased region" description="Basic and acidic residues" evidence="1">
    <location>
        <begin position="15"/>
        <end position="25"/>
    </location>
</feature>
<feature type="compositionally biased region" description="Polar residues" evidence="1">
    <location>
        <begin position="1"/>
        <end position="14"/>
    </location>
</feature>
<feature type="compositionally biased region" description="Low complexity" evidence="1">
    <location>
        <begin position="101"/>
        <end position="134"/>
    </location>
</feature>
<proteinExistence type="predicted"/>
<evidence type="ECO:0000313" key="3">
    <source>
        <dbReference type="Proteomes" id="UP001497497"/>
    </source>
</evidence>
<gene>
    <name evidence="2" type="ORF">GSLYS_00012734001</name>
</gene>
<reference evidence="2 3" key="1">
    <citation type="submission" date="2024-04" db="EMBL/GenBank/DDBJ databases">
        <authorList>
            <consortium name="Genoscope - CEA"/>
            <person name="William W."/>
        </authorList>
    </citation>
    <scope>NUCLEOTIDE SEQUENCE [LARGE SCALE GENOMIC DNA]</scope>
</reference>
<comment type="caution">
    <text evidence="2">The sequence shown here is derived from an EMBL/GenBank/DDBJ whole genome shotgun (WGS) entry which is preliminary data.</text>
</comment>
<dbReference type="Proteomes" id="UP001497497">
    <property type="component" value="Unassembled WGS sequence"/>
</dbReference>
<dbReference type="EMBL" id="CAXITT010000318">
    <property type="protein sequence ID" value="CAL1538913.1"/>
    <property type="molecule type" value="Genomic_DNA"/>
</dbReference>
<feature type="region of interest" description="Disordered" evidence="1">
    <location>
        <begin position="199"/>
        <end position="223"/>
    </location>
</feature>
<feature type="compositionally biased region" description="Basic and acidic residues" evidence="1">
    <location>
        <begin position="173"/>
        <end position="185"/>
    </location>
</feature>
<dbReference type="AlphaFoldDB" id="A0AAV2HXL3"/>
<evidence type="ECO:0000256" key="1">
    <source>
        <dbReference type="SAM" id="MobiDB-lite"/>
    </source>
</evidence>
<feature type="region of interest" description="Disordered" evidence="1">
    <location>
        <begin position="77"/>
        <end position="185"/>
    </location>
</feature>
<protein>
    <submittedName>
        <fullName evidence="2">Uncharacterized protein</fullName>
    </submittedName>
</protein>
<feature type="region of interest" description="Disordered" evidence="1">
    <location>
        <begin position="1"/>
        <end position="30"/>
    </location>
</feature>